<gene>
    <name evidence="1" type="ORF">BN5_3875</name>
</gene>
<evidence type="ECO:0008006" key="3">
    <source>
        <dbReference type="Google" id="ProtNLM"/>
    </source>
</evidence>
<dbReference type="RefSeq" id="WP_003463712.1">
    <property type="nucleotide sequence ID" value="NZ_HG916826.1"/>
</dbReference>
<accession>W6R123</accession>
<evidence type="ECO:0000313" key="2">
    <source>
        <dbReference type="Proteomes" id="UP000032841"/>
    </source>
</evidence>
<dbReference type="Proteomes" id="UP000032841">
    <property type="component" value="Chromosome"/>
</dbReference>
<proteinExistence type="predicted"/>
<reference evidence="1 2" key="1">
    <citation type="submission" date="2013-11" db="EMBL/GenBank/DDBJ databases">
        <title>Complete genome sequence of the cyanide-degrading bacterium Pseudomonas pseudoalcaligenes CECT 5344.</title>
        <authorList>
            <person name="Wibberg D."/>
            <person name="Puehler A."/>
            <person name="Schlueter A."/>
        </authorList>
    </citation>
    <scope>NUCLEOTIDE SEQUENCE [LARGE SCALE GENOMIC DNA]</scope>
    <source>
        <strain evidence="2">CECT 5344</strain>
    </source>
</reference>
<organism evidence="1 2">
    <name type="scientific">Ectopseudomonas oleovorans (strain CECT 5344)</name>
    <name type="common">Pseudomonas pseudoalcaligenes</name>
    <dbReference type="NCBI Taxonomy" id="1182590"/>
    <lineage>
        <taxon>Bacteria</taxon>
        <taxon>Pseudomonadati</taxon>
        <taxon>Pseudomonadota</taxon>
        <taxon>Gammaproteobacteria</taxon>
        <taxon>Pseudomonadales</taxon>
        <taxon>Pseudomonadaceae</taxon>
        <taxon>Ectopseudomonas</taxon>
    </lineage>
</organism>
<dbReference type="OrthoDB" id="7358102at2"/>
<dbReference type="KEGG" id="ppse:BN5_3875"/>
<name>W6R123_ECTO5</name>
<sequence>MTTWLDLLSAEVKASSMQKAATRLGISRTAVSLCLSGKYGASTDRVEAKVWDVLGQVDCLALGEPISPTACRDYRERKPPLHNSVAMRHWRACQHCPNNPNCMEQRHDH</sequence>
<dbReference type="AlphaFoldDB" id="W6R123"/>
<dbReference type="eggNOG" id="ENOG50301VB">
    <property type="taxonomic scope" value="Bacteria"/>
</dbReference>
<dbReference type="HOGENOM" id="CLU_147807_1_0_6"/>
<evidence type="ECO:0000313" key="1">
    <source>
        <dbReference type="EMBL" id="CDM42417.1"/>
    </source>
</evidence>
<dbReference type="EMBL" id="HG916826">
    <property type="protein sequence ID" value="CDM42417.1"/>
    <property type="molecule type" value="Genomic_DNA"/>
</dbReference>
<protein>
    <recommendedName>
        <fullName evidence="3">Regulatory protein, LacI</fullName>
    </recommendedName>
</protein>